<evidence type="ECO:0000313" key="6">
    <source>
        <dbReference type="Proteomes" id="UP000248916"/>
    </source>
</evidence>
<keyword evidence="6" id="KW-1185">Reference proteome</keyword>
<keyword evidence="1" id="KW-0805">Transcription regulation</keyword>
<accession>A0A2W7N3V9</accession>
<feature type="domain" description="HTH gntR-type" evidence="4">
    <location>
        <begin position="16"/>
        <end position="83"/>
    </location>
</feature>
<reference evidence="5 6" key="1">
    <citation type="submission" date="2018-06" db="EMBL/GenBank/DDBJ databases">
        <title>Genomic Encyclopedia of Archaeal and Bacterial Type Strains, Phase II (KMG-II): from individual species to whole genera.</title>
        <authorList>
            <person name="Goeker M."/>
        </authorList>
    </citation>
    <scope>NUCLEOTIDE SEQUENCE [LARGE SCALE GENOMIC DNA]</scope>
    <source>
        <strain evidence="5 6">DSM 22009</strain>
    </source>
</reference>
<keyword evidence="2 5" id="KW-0238">DNA-binding</keyword>
<dbReference type="InterPro" id="IPR008920">
    <property type="entry name" value="TF_FadR/GntR_C"/>
</dbReference>
<dbReference type="InterPro" id="IPR011711">
    <property type="entry name" value="GntR_C"/>
</dbReference>
<evidence type="ECO:0000256" key="3">
    <source>
        <dbReference type="ARBA" id="ARBA00023163"/>
    </source>
</evidence>
<proteinExistence type="predicted"/>
<dbReference type="PROSITE" id="PS50949">
    <property type="entry name" value="HTH_GNTR"/>
    <property type="match status" value="1"/>
</dbReference>
<name>A0A2W7N3V9_9RHOB</name>
<keyword evidence="3" id="KW-0804">Transcription</keyword>
<dbReference type="SMART" id="SM00895">
    <property type="entry name" value="FCD"/>
    <property type="match status" value="1"/>
</dbReference>
<dbReference type="SMART" id="SM00345">
    <property type="entry name" value="HTH_GNTR"/>
    <property type="match status" value="1"/>
</dbReference>
<dbReference type="Pfam" id="PF07729">
    <property type="entry name" value="FCD"/>
    <property type="match status" value="1"/>
</dbReference>
<evidence type="ECO:0000259" key="4">
    <source>
        <dbReference type="PROSITE" id="PS50949"/>
    </source>
</evidence>
<evidence type="ECO:0000256" key="2">
    <source>
        <dbReference type="ARBA" id="ARBA00023125"/>
    </source>
</evidence>
<dbReference type="Gene3D" id="1.20.120.530">
    <property type="entry name" value="GntR ligand-binding domain-like"/>
    <property type="match status" value="1"/>
</dbReference>
<dbReference type="EMBL" id="QKZL01000014">
    <property type="protein sequence ID" value="PZX14373.1"/>
    <property type="molecule type" value="Genomic_DNA"/>
</dbReference>
<evidence type="ECO:0000256" key="1">
    <source>
        <dbReference type="ARBA" id="ARBA00023015"/>
    </source>
</evidence>
<dbReference type="InterPro" id="IPR036390">
    <property type="entry name" value="WH_DNA-bd_sf"/>
</dbReference>
<gene>
    <name evidence="5" type="ORF">LX81_02956</name>
</gene>
<dbReference type="PANTHER" id="PTHR43537:SF49">
    <property type="entry name" value="TRANSCRIPTIONAL REGULATORY PROTEIN"/>
    <property type="match status" value="1"/>
</dbReference>
<dbReference type="SUPFAM" id="SSF46785">
    <property type="entry name" value="Winged helix' DNA-binding domain"/>
    <property type="match status" value="1"/>
</dbReference>
<dbReference type="RefSeq" id="WP_211322779.1">
    <property type="nucleotide sequence ID" value="NZ_QKZL01000014.1"/>
</dbReference>
<sequence>MDKPDFEKLPSLPPEGSRGQAVFEALRAAIHAGHLRPGMTMREEQVAERFSLSRTPVREAFARLLGQSLLEHGGGRGLIVRSLGTTEVYELYAMREVLEGAAAGLAAHHAGPAEHAALQSLQERFSALSADDIEEAVHINRRFHDEIRQAARNRYLDGALDQMADGIALLGETTLSDPERHAKAVTEHQAILDAIKAGDATAAESAGRQHIHEAFLKRKTAFRS</sequence>
<dbReference type="PANTHER" id="PTHR43537">
    <property type="entry name" value="TRANSCRIPTIONAL REGULATOR, GNTR FAMILY"/>
    <property type="match status" value="1"/>
</dbReference>
<dbReference type="GO" id="GO:0003700">
    <property type="term" value="F:DNA-binding transcription factor activity"/>
    <property type="evidence" value="ECO:0007669"/>
    <property type="project" value="InterPro"/>
</dbReference>
<dbReference type="AlphaFoldDB" id="A0A2W7N3V9"/>
<dbReference type="Proteomes" id="UP000248916">
    <property type="component" value="Unassembled WGS sequence"/>
</dbReference>
<comment type="caution">
    <text evidence="5">The sequence shown here is derived from an EMBL/GenBank/DDBJ whole genome shotgun (WGS) entry which is preliminary data.</text>
</comment>
<dbReference type="Gene3D" id="1.10.10.10">
    <property type="entry name" value="Winged helix-like DNA-binding domain superfamily/Winged helix DNA-binding domain"/>
    <property type="match status" value="1"/>
</dbReference>
<dbReference type="InterPro" id="IPR036388">
    <property type="entry name" value="WH-like_DNA-bd_sf"/>
</dbReference>
<dbReference type="InterPro" id="IPR000524">
    <property type="entry name" value="Tscrpt_reg_HTH_GntR"/>
</dbReference>
<dbReference type="Pfam" id="PF00392">
    <property type="entry name" value="GntR"/>
    <property type="match status" value="1"/>
</dbReference>
<evidence type="ECO:0000313" key="5">
    <source>
        <dbReference type="EMBL" id="PZX14373.1"/>
    </source>
</evidence>
<protein>
    <submittedName>
        <fullName evidence="5">DNA-binding GntR family transcriptional regulator</fullName>
    </submittedName>
</protein>
<organism evidence="5 6">
    <name type="scientific">Palleronia aestuarii</name>
    <dbReference type="NCBI Taxonomy" id="568105"/>
    <lineage>
        <taxon>Bacteria</taxon>
        <taxon>Pseudomonadati</taxon>
        <taxon>Pseudomonadota</taxon>
        <taxon>Alphaproteobacteria</taxon>
        <taxon>Rhodobacterales</taxon>
        <taxon>Roseobacteraceae</taxon>
        <taxon>Palleronia</taxon>
    </lineage>
</organism>
<dbReference type="SUPFAM" id="SSF48008">
    <property type="entry name" value="GntR ligand-binding domain-like"/>
    <property type="match status" value="1"/>
</dbReference>
<dbReference type="GO" id="GO:0003677">
    <property type="term" value="F:DNA binding"/>
    <property type="evidence" value="ECO:0007669"/>
    <property type="project" value="UniProtKB-KW"/>
</dbReference>